<keyword evidence="3" id="KW-1185">Reference proteome</keyword>
<evidence type="ECO:0000313" key="2">
    <source>
        <dbReference type="EMBL" id="KAF2184171.1"/>
    </source>
</evidence>
<keyword evidence="1" id="KW-1133">Transmembrane helix</keyword>
<gene>
    <name evidence="2" type="ORF">K469DRAFT_783913</name>
</gene>
<evidence type="ECO:0000313" key="3">
    <source>
        <dbReference type="Proteomes" id="UP000800200"/>
    </source>
</evidence>
<organism evidence="2 3">
    <name type="scientific">Zopfia rhizophila CBS 207.26</name>
    <dbReference type="NCBI Taxonomy" id="1314779"/>
    <lineage>
        <taxon>Eukaryota</taxon>
        <taxon>Fungi</taxon>
        <taxon>Dikarya</taxon>
        <taxon>Ascomycota</taxon>
        <taxon>Pezizomycotina</taxon>
        <taxon>Dothideomycetes</taxon>
        <taxon>Dothideomycetes incertae sedis</taxon>
        <taxon>Zopfiaceae</taxon>
        <taxon>Zopfia</taxon>
    </lineage>
</organism>
<dbReference type="Proteomes" id="UP000800200">
    <property type="component" value="Unassembled WGS sequence"/>
</dbReference>
<dbReference type="EMBL" id="ML994639">
    <property type="protein sequence ID" value="KAF2184171.1"/>
    <property type="molecule type" value="Genomic_DNA"/>
</dbReference>
<dbReference type="OrthoDB" id="3777625at2759"/>
<accession>A0A6A6DWV7</accession>
<keyword evidence="1" id="KW-0812">Transmembrane</keyword>
<evidence type="ECO:0008006" key="4">
    <source>
        <dbReference type="Google" id="ProtNLM"/>
    </source>
</evidence>
<evidence type="ECO:0000256" key="1">
    <source>
        <dbReference type="SAM" id="Phobius"/>
    </source>
</evidence>
<protein>
    <recommendedName>
        <fullName evidence="4">Extracellular membrane protein CFEM domain-containing protein</fullName>
    </recommendedName>
</protein>
<reference evidence="2" key="1">
    <citation type="journal article" date="2020" name="Stud. Mycol.">
        <title>101 Dothideomycetes genomes: a test case for predicting lifestyles and emergence of pathogens.</title>
        <authorList>
            <person name="Haridas S."/>
            <person name="Albert R."/>
            <person name="Binder M."/>
            <person name="Bloem J."/>
            <person name="Labutti K."/>
            <person name="Salamov A."/>
            <person name="Andreopoulos B."/>
            <person name="Baker S."/>
            <person name="Barry K."/>
            <person name="Bills G."/>
            <person name="Bluhm B."/>
            <person name="Cannon C."/>
            <person name="Castanera R."/>
            <person name="Culley D."/>
            <person name="Daum C."/>
            <person name="Ezra D."/>
            <person name="Gonzalez J."/>
            <person name="Henrissat B."/>
            <person name="Kuo A."/>
            <person name="Liang C."/>
            <person name="Lipzen A."/>
            <person name="Lutzoni F."/>
            <person name="Magnuson J."/>
            <person name="Mondo S."/>
            <person name="Nolan M."/>
            <person name="Ohm R."/>
            <person name="Pangilinan J."/>
            <person name="Park H.-J."/>
            <person name="Ramirez L."/>
            <person name="Alfaro M."/>
            <person name="Sun H."/>
            <person name="Tritt A."/>
            <person name="Yoshinaga Y."/>
            <person name="Zwiers L.-H."/>
            <person name="Turgeon B."/>
            <person name="Goodwin S."/>
            <person name="Spatafora J."/>
            <person name="Crous P."/>
            <person name="Grigoriev I."/>
        </authorList>
    </citation>
    <scope>NUCLEOTIDE SEQUENCE</scope>
    <source>
        <strain evidence="2">CBS 207.26</strain>
    </source>
</reference>
<feature type="transmembrane region" description="Helical" evidence="1">
    <location>
        <begin position="202"/>
        <end position="224"/>
    </location>
</feature>
<sequence length="238" mass="25706">MPTSTSSAFAGHLATLTTSAVPATTSLVNFDSMPECASKYCVNSTHSALPCPSISTPCPASATACAGVGVPAACYCGLPNPLYCAWTYCGWLDWMLAEDWFSTTCPYVAPVNFDPLPDCARDCLEGRLFDYGCITLQKNCFCSHVSLFGCNADCSTQENLTVANWYATVCAISSASALQVAAVETSASLVIPHSKPWDGFRWYEIFTLVVGIISVVVFLVYVFWGKDSIGRRMKQRTE</sequence>
<name>A0A6A6DWV7_9PEZI</name>
<proteinExistence type="predicted"/>
<dbReference type="AlphaFoldDB" id="A0A6A6DWV7"/>
<keyword evidence="1" id="KW-0472">Membrane</keyword>